<dbReference type="Proteomes" id="UP000799444">
    <property type="component" value="Unassembled WGS sequence"/>
</dbReference>
<gene>
    <name evidence="3" type="ORF">EJ04DRAFT_541347</name>
</gene>
<dbReference type="EMBL" id="ML996109">
    <property type="protein sequence ID" value="KAF2738407.1"/>
    <property type="molecule type" value="Genomic_DNA"/>
</dbReference>
<keyword evidence="2" id="KW-0812">Transmembrane</keyword>
<dbReference type="InterPro" id="IPR050464">
    <property type="entry name" value="Zeta_carotene_desat/Oxidored"/>
</dbReference>
<keyword evidence="2" id="KW-0472">Membrane</keyword>
<keyword evidence="4" id="KW-1185">Reference proteome</keyword>
<dbReference type="AlphaFoldDB" id="A0A9P4R3C9"/>
<evidence type="ECO:0000313" key="3">
    <source>
        <dbReference type="EMBL" id="KAF2738407.1"/>
    </source>
</evidence>
<dbReference type="Gene3D" id="3.50.50.60">
    <property type="entry name" value="FAD/NAD(P)-binding domain"/>
    <property type="match status" value="1"/>
</dbReference>
<evidence type="ECO:0000256" key="1">
    <source>
        <dbReference type="SAM" id="MobiDB-lite"/>
    </source>
</evidence>
<dbReference type="Pfam" id="PF13450">
    <property type="entry name" value="NAD_binding_8"/>
    <property type="match status" value="1"/>
</dbReference>
<feature type="region of interest" description="Disordered" evidence="1">
    <location>
        <begin position="1"/>
        <end position="24"/>
    </location>
</feature>
<evidence type="ECO:0000256" key="2">
    <source>
        <dbReference type="SAM" id="Phobius"/>
    </source>
</evidence>
<feature type="transmembrane region" description="Helical" evidence="2">
    <location>
        <begin position="146"/>
        <end position="166"/>
    </location>
</feature>
<dbReference type="SUPFAM" id="SSF51905">
    <property type="entry name" value="FAD/NAD(P)-binding domain"/>
    <property type="match status" value="1"/>
</dbReference>
<dbReference type="InterPro" id="IPR036188">
    <property type="entry name" value="FAD/NAD-bd_sf"/>
</dbReference>
<dbReference type="PANTHER" id="PTHR42923">
    <property type="entry name" value="PROTOPORPHYRINOGEN OXIDASE"/>
    <property type="match status" value="1"/>
</dbReference>
<sequence length="584" mass="67069">MRHSRDSDPILPTTNMATANGKGTSERKKVLVVGAGAAGMSCAHHLAEHPEKFDVTLIDAVDYCGGQAFSIPLDKERHGAGWLNQGVQGGSYIFHHTMTMFARQGHHADPVKLQVSFGKDETFWSNVFPSELLARHQKEIKRFKRMLTIVRWFELFFALIPIKYLLKMFFFSEEFCNTIILPMIALFLGTGNYTSEVPSIILERLCTSPTYGMWYPPDPLSVASNLPPMVVFPKFSQFYSDWRKSLITKGVNVRLSTELTRVVRRDKSGVTVRIINRTPAPDEHSPNSAWVPHDESNADANAKEIEEHYDELVLCVLADTAKRILQPTASFREKSVLGSAKFADDITVTHWDSDYMKKNYENFYNAEQAVEKLSGVDQTTRIKMAQKDFKAMYLIKTYPQDRSKLEMCFDCTNYQSQFPPDVPFEKHVFQTIFLNKKRDGHLWSIDDIDKNKIIRKDWWHQLCHSWTHYAFVVPWVWLLQGRKHTRFAASWTLINAHEVAVMSGIAAAVDLGAQYPEDLERDKFAFLSFRLYYLLAYGRWYRRKAAKEGEGTGWASGLYGSVYKGPGVSDQERLTWREDNDMKT</sequence>
<feature type="compositionally biased region" description="Polar residues" evidence="1">
    <location>
        <begin position="12"/>
        <end position="23"/>
    </location>
</feature>
<dbReference type="OrthoDB" id="2019015at2759"/>
<name>A0A9P4R3C9_9PLEO</name>
<comment type="caution">
    <text evidence="3">The sequence shown here is derived from an EMBL/GenBank/DDBJ whole genome shotgun (WGS) entry which is preliminary data.</text>
</comment>
<protein>
    <submittedName>
        <fullName evidence="3">FAD/NAD(P)-binding domain-containing protein</fullName>
    </submittedName>
</protein>
<reference evidence="3" key="1">
    <citation type="journal article" date="2020" name="Stud. Mycol.">
        <title>101 Dothideomycetes genomes: a test case for predicting lifestyles and emergence of pathogens.</title>
        <authorList>
            <person name="Haridas S."/>
            <person name="Albert R."/>
            <person name="Binder M."/>
            <person name="Bloem J."/>
            <person name="Labutti K."/>
            <person name="Salamov A."/>
            <person name="Andreopoulos B."/>
            <person name="Baker S."/>
            <person name="Barry K."/>
            <person name="Bills G."/>
            <person name="Bluhm B."/>
            <person name="Cannon C."/>
            <person name="Castanera R."/>
            <person name="Culley D."/>
            <person name="Daum C."/>
            <person name="Ezra D."/>
            <person name="Gonzalez J."/>
            <person name="Henrissat B."/>
            <person name="Kuo A."/>
            <person name="Liang C."/>
            <person name="Lipzen A."/>
            <person name="Lutzoni F."/>
            <person name="Magnuson J."/>
            <person name="Mondo S."/>
            <person name="Nolan M."/>
            <person name="Ohm R."/>
            <person name="Pangilinan J."/>
            <person name="Park H.-J."/>
            <person name="Ramirez L."/>
            <person name="Alfaro M."/>
            <person name="Sun H."/>
            <person name="Tritt A."/>
            <person name="Yoshinaga Y."/>
            <person name="Zwiers L.-H."/>
            <person name="Turgeon B."/>
            <person name="Goodwin S."/>
            <person name="Spatafora J."/>
            <person name="Crous P."/>
            <person name="Grigoriev I."/>
        </authorList>
    </citation>
    <scope>NUCLEOTIDE SEQUENCE</scope>
    <source>
        <strain evidence="3">CBS 125425</strain>
    </source>
</reference>
<organism evidence="3 4">
    <name type="scientific">Polyplosphaeria fusca</name>
    <dbReference type="NCBI Taxonomy" id="682080"/>
    <lineage>
        <taxon>Eukaryota</taxon>
        <taxon>Fungi</taxon>
        <taxon>Dikarya</taxon>
        <taxon>Ascomycota</taxon>
        <taxon>Pezizomycotina</taxon>
        <taxon>Dothideomycetes</taxon>
        <taxon>Pleosporomycetidae</taxon>
        <taxon>Pleosporales</taxon>
        <taxon>Tetraplosphaeriaceae</taxon>
        <taxon>Polyplosphaeria</taxon>
    </lineage>
</organism>
<dbReference type="PANTHER" id="PTHR42923:SF20">
    <property type="entry name" value="FLAVIN-CONTAINING AMINE OXIDASEDEHYDROGENASE"/>
    <property type="match status" value="1"/>
</dbReference>
<proteinExistence type="predicted"/>
<keyword evidence="2" id="KW-1133">Transmembrane helix</keyword>
<accession>A0A9P4R3C9</accession>
<dbReference type="GO" id="GO:0016491">
    <property type="term" value="F:oxidoreductase activity"/>
    <property type="evidence" value="ECO:0007669"/>
    <property type="project" value="TreeGrafter"/>
</dbReference>
<evidence type="ECO:0000313" key="4">
    <source>
        <dbReference type="Proteomes" id="UP000799444"/>
    </source>
</evidence>